<name>A0A7X2MIK7_ENTAG</name>
<evidence type="ECO:0000313" key="1">
    <source>
        <dbReference type="EMBL" id="MSE13795.1"/>
    </source>
</evidence>
<dbReference type="Gene3D" id="3.40.50.1820">
    <property type="entry name" value="alpha/beta hydrolase"/>
    <property type="match status" value="1"/>
</dbReference>
<accession>A0A7X2MIK7</accession>
<dbReference type="GO" id="GO:0016787">
    <property type="term" value="F:hydrolase activity"/>
    <property type="evidence" value="ECO:0007669"/>
    <property type="project" value="UniProtKB-KW"/>
</dbReference>
<gene>
    <name evidence="1" type="ORF">GKC49_01090</name>
</gene>
<dbReference type="AlphaFoldDB" id="A0A7X2MIK7"/>
<proteinExistence type="predicted"/>
<keyword evidence="1" id="KW-0378">Hydrolase</keyword>
<protein>
    <submittedName>
        <fullName evidence="1">Alpha/beta fold hydrolase</fullName>
    </submittedName>
</protein>
<dbReference type="InterPro" id="IPR010662">
    <property type="entry name" value="RBBP9/YdeN"/>
</dbReference>
<dbReference type="EMBL" id="WKLC01000013">
    <property type="protein sequence ID" value="MSE13795.1"/>
    <property type="molecule type" value="Genomic_DNA"/>
</dbReference>
<dbReference type="SUPFAM" id="SSF53474">
    <property type="entry name" value="alpha/beta-Hydrolases"/>
    <property type="match status" value="1"/>
</dbReference>
<dbReference type="InterPro" id="IPR029058">
    <property type="entry name" value="AB_hydrolase_fold"/>
</dbReference>
<evidence type="ECO:0000313" key="2">
    <source>
        <dbReference type="Proteomes" id="UP000461948"/>
    </source>
</evidence>
<organism evidence="1 2">
    <name type="scientific">Enterobacter agglomerans</name>
    <name type="common">Erwinia herbicola</name>
    <name type="synonym">Pantoea agglomerans</name>
    <dbReference type="NCBI Taxonomy" id="549"/>
    <lineage>
        <taxon>Bacteria</taxon>
        <taxon>Pseudomonadati</taxon>
        <taxon>Pseudomonadota</taxon>
        <taxon>Gammaproteobacteria</taxon>
        <taxon>Enterobacterales</taxon>
        <taxon>Erwiniaceae</taxon>
        <taxon>Pantoea</taxon>
        <taxon>Pantoea agglomerans group</taxon>
    </lineage>
</organism>
<dbReference type="Proteomes" id="UP000461948">
    <property type="component" value="Unassembled WGS sequence"/>
</dbReference>
<sequence>MIATYLIVSGFTNSGPEHWQTFIQRKYGNVVRVEQDDWNRPSADWVEKLAQTINDTEGDIVLLGHSCGAVAVSQWAIAHSVDRVKALVLVAPADVDAEEAIEPIKQQRPLPTKNLGYKSLLIHSDNDEHLDESRACELASQWGCKAHLITGGGHLHTAAGYGEWLEGERLIENFTGIPFICTEGRE</sequence>
<reference evidence="1 2" key="1">
    <citation type="submission" date="2019-11" db="EMBL/GenBank/DDBJ databases">
        <title>Draft Genome Sequence of Plant Growth-Promoting Rhizosphere-Associated Bacteria.</title>
        <authorList>
            <person name="Vasilyev I.Y."/>
            <person name="Radchenko V."/>
            <person name="Ilnitskaya E.V."/>
        </authorList>
    </citation>
    <scope>NUCLEOTIDE SEQUENCE [LARGE SCALE GENOMIC DNA]</scope>
    <source>
        <strain evidence="1 2">VRA_MhP_f</strain>
    </source>
</reference>
<comment type="caution">
    <text evidence="1">The sequence shown here is derived from an EMBL/GenBank/DDBJ whole genome shotgun (WGS) entry which is preliminary data.</text>
</comment>
<dbReference type="Pfam" id="PF06821">
    <property type="entry name" value="Ser_hydrolase"/>
    <property type="match status" value="1"/>
</dbReference>